<organism evidence="1 2">
    <name type="scientific">Colletotrichum zoysiae</name>
    <dbReference type="NCBI Taxonomy" id="1216348"/>
    <lineage>
        <taxon>Eukaryota</taxon>
        <taxon>Fungi</taxon>
        <taxon>Dikarya</taxon>
        <taxon>Ascomycota</taxon>
        <taxon>Pezizomycotina</taxon>
        <taxon>Sordariomycetes</taxon>
        <taxon>Hypocreomycetidae</taxon>
        <taxon>Glomerellales</taxon>
        <taxon>Glomerellaceae</taxon>
        <taxon>Colletotrichum</taxon>
        <taxon>Colletotrichum graminicola species complex</taxon>
    </lineage>
</organism>
<dbReference type="AlphaFoldDB" id="A0AAD9HUG1"/>
<comment type="caution">
    <text evidence="1">The sequence shown here is derived from an EMBL/GenBank/DDBJ whole genome shotgun (WGS) entry which is preliminary data.</text>
</comment>
<dbReference type="Proteomes" id="UP001232148">
    <property type="component" value="Unassembled WGS sequence"/>
</dbReference>
<name>A0AAD9HUG1_9PEZI</name>
<dbReference type="EMBL" id="MU842810">
    <property type="protein sequence ID" value="KAK2035223.1"/>
    <property type="molecule type" value="Genomic_DNA"/>
</dbReference>
<keyword evidence="2" id="KW-1185">Reference proteome</keyword>
<evidence type="ECO:0000313" key="2">
    <source>
        <dbReference type="Proteomes" id="UP001232148"/>
    </source>
</evidence>
<protein>
    <submittedName>
        <fullName evidence="1">Uncharacterized protein</fullName>
    </submittedName>
</protein>
<gene>
    <name evidence="1" type="ORF">LX32DRAFT_633735</name>
</gene>
<evidence type="ECO:0000313" key="1">
    <source>
        <dbReference type="EMBL" id="KAK2035223.1"/>
    </source>
</evidence>
<accession>A0AAD9HUG1</accession>
<reference evidence="1" key="1">
    <citation type="submission" date="2021-06" db="EMBL/GenBank/DDBJ databases">
        <title>Comparative genomics, transcriptomics and evolutionary studies reveal genomic signatures of adaptation to plant cell wall in hemibiotrophic fungi.</title>
        <authorList>
            <consortium name="DOE Joint Genome Institute"/>
            <person name="Baroncelli R."/>
            <person name="Diaz J.F."/>
            <person name="Benocci T."/>
            <person name="Peng M."/>
            <person name="Battaglia E."/>
            <person name="Haridas S."/>
            <person name="Andreopoulos W."/>
            <person name="Labutti K."/>
            <person name="Pangilinan J."/>
            <person name="Floch G.L."/>
            <person name="Makela M.R."/>
            <person name="Henrissat B."/>
            <person name="Grigoriev I.V."/>
            <person name="Crouch J.A."/>
            <person name="De Vries R.P."/>
            <person name="Sukno S.A."/>
            <person name="Thon M.R."/>
        </authorList>
    </citation>
    <scope>NUCLEOTIDE SEQUENCE</scope>
    <source>
        <strain evidence="1">MAFF235873</strain>
    </source>
</reference>
<sequence length="129" mass="13487">MLLSVLGVGVGVGAGAGAHVVLLLMGSWLCFLPGYTQARADASALPGFTSGVSVSSVLLTEGDVSSGRVECCYYSFFLVSLFVRQMAQYLLAGGLIPRRLRWEVGLANKNGVCALTGGVYFLSDVGDFL</sequence>
<proteinExistence type="predicted"/>